<name>A0A7X2P8U5_9FIRM</name>
<evidence type="ECO:0000313" key="2">
    <source>
        <dbReference type="Proteomes" id="UP000466864"/>
    </source>
</evidence>
<proteinExistence type="predicted"/>
<comment type="caution">
    <text evidence="1">The sequence shown here is derived from an EMBL/GenBank/DDBJ whole genome shotgun (WGS) entry which is preliminary data.</text>
</comment>
<dbReference type="Proteomes" id="UP000466864">
    <property type="component" value="Unassembled WGS sequence"/>
</dbReference>
<evidence type="ECO:0008006" key="3">
    <source>
        <dbReference type="Google" id="ProtNLM"/>
    </source>
</evidence>
<keyword evidence="2" id="KW-1185">Reference proteome</keyword>
<dbReference type="EMBL" id="VUMV01000005">
    <property type="protein sequence ID" value="MST82354.1"/>
    <property type="molecule type" value="Genomic_DNA"/>
</dbReference>
<evidence type="ECO:0000313" key="1">
    <source>
        <dbReference type="EMBL" id="MST82354.1"/>
    </source>
</evidence>
<dbReference type="AlphaFoldDB" id="A0A7X2P8U5"/>
<dbReference type="SUPFAM" id="SSF51726">
    <property type="entry name" value="UROD/MetE-like"/>
    <property type="match status" value="1"/>
</dbReference>
<dbReference type="InterPro" id="IPR038071">
    <property type="entry name" value="UROD/MetE-like_sf"/>
</dbReference>
<gene>
    <name evidence="1" type="ORF">FYJ60_08505</name>
</gene>
<accession>A0A7X2P8U5</accession>
<protein>
    <recommendedName>
        <fullName evidence="3">Uroporphyrinogen decarboxylase (URO-D) domain-containing protein</fullName>
    </recommendedName>
</protein>
<sequence length="343" mass="39611">MAFVEPVQPVIPEGAISARENYHRVFEKGKPAWFPTTHDMLFFNPAILPDNIARGMVNEARQPEPGYEGGPDMFGVNWTWVPETMGSMVYGGHPVLEDANDWEKVIRFPDMEQWDWDGCAKRNAGIYFDTNRTSCINVVSGLFERLISFMDMQYALMALVDADQKDAVKRLFDRLTVFYDQLFEHLHRYFHTDVVQFHDDWGSKKAPLFSLDTCMEMVEPYLEKVVKSAHRHGMIFEFHCCGKNELLVPAMYKADIDIWNGQPLNDFDSLIPVYGDKIVFGVSPEPLPADVTDEEAWESGHRFVEKYIHFYGEGKPVAVFSRRSNAKQIEAIYHYSREALSRR</sequence>
<dbReference type="RefSeq" id="WP_154458255.1">
    <property type="nucleotide sequence ID" value="NZ_VUMV01000005.1"/>
</dbReference>
<organism evidence="1 2">
    <name type="scientific">Bilifractor porci</name>
    <dbReference type="NCBI Taxonomy" id="2606636"/>
    <lineage>
        <taxon>Bacteria</taxon>
        <taxon>Bacillati</taxon>
        <taxon>Bacillota</taxon>
        <taxon>Clostridia</taxon>
        <taxon>Lachnospirales</taxon>
        <taxon>Lachnospiraceae</taxon>
        <taxon>Bilifractor</taxon>
    </lineage>
</organism>
<reference evidence="1 2" key="1">
    <citation type="submission" date="2019-08" db="EMBL/GenBank/DDBJ databases">
        <title>In-depth cultivation of the pig gut microbiome towards novel bacterial diversity and tailored functional studies.</title>
        <authorList>
            <person name="Wylensek D."/>
            <person name="Hitch T.C.A."/>
            <person name="Clavel T."/>
        </authorList>
    </citation>
    <scope>NUCLEOTIDE SEQUENCE [LARGE SCALE GENOMIC DNA]</scope>
    <source>
        <strain evidence="1 2">Oil+RF-744-WCA-WT-13</strain>
    </source>
</reference>
<dbReference type="Gene3D" id="3.20.20.210">
    <property type="match status" value="1"/>
</dbReference>